<accession>A0ACD3AXF2</accession>
<gene>
    <name evidence="1" type="ORF">BDN72DRAFT_539727</name>
</gene>
<organism evidence="1 2">
    <name type="scientific">Pluteus cervinus</name>
    <dbReference type="NCBI Taxonomy" id="181527"/>
    <lineage>
        <taxon>Eukaryota</taxon>
        <taxon>Fungi</taxon>
        <taxon>Dikarya</taxon>
        <taxon>Basidiomycota</taxon>
        <taxon>Agaricomycotina</taxon>
        <taxon>Agaricomycetes</taxon>
        <taxon>Agaricomycetidae</taxon>
        <taxon>Agaricales</taxon>
        <taxon>Pluteineae</taxon>
        <taxon>Pluteaceae</taxon>
        <taxon>Pluteus</taxon>
    </lineage>
</organism>
<protein>
    <submittedName>
        <fullName evidence="1">Uncharacterized protein</fullName>
    </submittedName>
</protein>
<sequence>MSLKFRASPWVTYHPTVTPSTRSQPSSSTRMDDDVDMDAPQISTLREEETPPPQPKSTPRRNKASKSSHPTWTRPPRKEALTEEELMEDQEDEEDQLIDDDEEEVQKPAPAPSKAVPAVEAGTKRKAPTKQRKPRKTDKRITDEEKKLGGKAVQLPGAPNLAPTLTWFEATPSEVQSEAGGVESGGGGNLAFVDAGESLAGPGKPRAGETASGKKKANPRISFVASGGKAGGKASGTQTPEEVPSESEPTSIPSTPSKAASAKGGKKKAAAKSAASTKGSSKAKSKLSALPLLPDDGLAASEGLRTPTVASSPVTATMDLPEPGTPQVEPTPANSVVPPIPDDIQLEGLAQPQYPLPTKPFPVQPPPKIPTGLAPIIPLDKTGAFVRRWRPAQREIRGIAGGRWFARAWAGEKESEFAEALAATAAQNKALEENRLPGVTLPKLPAISISAPLAGRTGRPKGTKATNSSTAVSAAPSRDGSVGADGPTPGFSQQPGANSVSNAPRAPTKMRITVQPEPSDPLDVDMALVP</sequence>
<evidence type="ECO:0000313" key="2">
    <source>
        <dbReference type="Proteomes" id="UP000308600"/>
    </source>
</evidence>
<proteinExistence type="predicted"/>
<name>A0ACD3AXF2_9AGAR</name>
<dbReference type="EMBL" id="ML208313">
    <property type="protein sequence ID" value="TFK70446.1"/>
    <property type="molecule type" value="Genomic_DNA"/>
</dbReference>
<reference evidence="1 2" key="1">
    <citation type="journal article" date="2019" name="Nat. Ecol. Evol.">
        <title>Megaphylogeny resolves global patterns of mushroom evolution.</title>
        <authorList>
            <person name="Varga T."/>
            <person name="Krizsan K."/>
            <person name="Foldi C."/>
            <person name="Dima B."/>
            <person name="Sanchez-Garcia M."/>
            <person name="Sanchez-Ramirez S."/>
            <person name="Szollosi G.J."/>
            <person name="Szarkandi J.G."/>
            <person name="Papp V."/>
            <person name="Albert L."/>
            <person name="Andreopoulos W."/>
            <person name="Angelini C."/>
            <person name="Antonin V."/>
            <person name="Barry K.W."/>
            <person name="Bougher N.L."/>
            <person name="Buchanan P."/>
            <person name="Buyck B."/>
            <person name="Bense V."/>
            <person name="Catcheside P."/>
            <person name="Chovatia M."/>
            <person name="Cooper J."/>
            <person name="Damon W."/>
            <person name="Desjardin D."/>
            <person name="Finy P."/>
            <person name="Geml J."/>
            <person name="Haridas S."/>
            <person name="Hughes K."/>
            <person name="Justo A."/>
            <person name="Karasinski D."/>
            <person name="Kautmanova I."/>
            <person name="Kiss B."/>
            <person name="Kocsube S."/>
            <person name="Kotiranta H."/>
            <person name="LaButti K.M."/>
            <person name="Lechner B.E."/>
            <person name="Liimatainen K."/>
            <person name="Lipzen A."/>
            <person name="Lukacs Z."/>
            <person name="Mihaltcheva S."/>
            <person name="Morgado L.N."/>
            <person name="Niskanen T."/>
            <person name="Noordeloos M.E."/>
            <person name="Ohm R.A."/>
            <person name="Ortiz-Santana B."/>
            <person name="Ovrebo C."/>
            <person name="Racz N."/>
            <person name="Riley R."/>
            <person name="Savchenko A."/>
            <person name="Shiryaev A."/>
            <person name="Soop K."/>
            <person name="Spirin V."/>
            <person name="Szebenyi C."/>
            <person name="Tomsovsky M."/>
            <person name="Tulloss R.E."/>
            <person name="Uehling J."/>
            <person name="Grigoriev I.V."/>
            <person name="Vagvolgyi C."/>
            <person name="Papp T."/>
            <person name="Martin F.M."/>
            <person name="Miettinen O."/>
            <person name="Hibbett D.S."/>
            <person name="Nagy L.G."/>
        </authorList>
    </citation>
    <scope>NUCLEOTIDE SEQUENCE [LARGE SCALE GENOMIC DNA]</scope>
    <source>
        <strain evidence="1 2">NL-1719</strain>
    </source>
</reference>
<evidence type="ECO:0000313" key="1">
    <source>
        <dbReference type="EMBL" id="TFK70446.1"/>
    </source>
</evidence>
<keyword evidence="2" id="KW-1185">Reference proteome</keyword>
<dbReference type="Proteomes" id="UP000308600">
    <property type="component" value="Unassembled WGS sequence"/>
</dbReference>